<proteinExistence type="inferred from homology"/>
<dbReference type="CDD" id="cd12168">
    <property type="entry name" value="Mand_dh_like"/>
    <property type="match status" value="1"/>
</dbReference>
<dbReference type="SUPFAM" id="SSF51735">
    <property type="entry name" value="NAD(P)-binding Rossmann-fold domains"/>
    <property type="match status" value="1"/>
</dbReference>
<dbReference type="Pfam" id="PF02826">
    <property type="entry name" value="2-Hacid_dh_C"/>
    <property type="match status" value="1"/>
</dbReference>
<dbReference type="PANTHER" id="PTHR10996">
    <property type="entry name" value="2-HYDROXYACID DEHYDROGENASE-RELATED"/>
    <property type="match status" value="1"/>
</dbReference>
<dbReference type="GO" id="GO:0016618">
    <property type="term" value="F:hydroxypyruvate reductase [NAD(P)H] activity"/>
    <property type="evidence" value="ECO:0007669"/>
    <property type="project" value="TreeGrafter"/>
</dbReference>
<comment type="similarity">
    <text evidence="2">Belongs to the D-isomer specific 2-hydroxyacid dehydrogenase family.</text>
</comment>
<dbReference type="EMBL" id="JAGPXD010000002">
    <property type="protein sequence ID" value="KAH7367127.1"/>
    <property type="molecule type" value="Genomic_DNA"/>
</dbReference>
<name>A0A8K0TM92_9PEZI</name>
<dbReference type="InterPro" id="IPR036291">
    <property type="entry name" value="NAD(P)-bd_dom_sf"/>
</dbReference>
<dbReference type="PANTHER" id="PTHR10996:SF281">
    <property type="entry name" value="D-ISOMER SPECIFIC 2-HYDROXYACID DEHYDROGENASE NAD-BINDING DOMAIN-CONTAINING PROTEIN-RELATED"/>
    <property type="match status" value="1"/>
</dbReference>
<dbReference type="Proteomes" id="UP000813385">
    <property type="component" value="Unassembled WGS sequence"/>
</dbReference>
<dbReference type="Gene3D" id="3.40.50.720">
    <property type="entry name" value="NAD(P)-binding Rossmann-like Domain"/>
    <property type="match status" value="2"/>
</dbReference>
<feature type="domain" description="D-isomer specific 2-hydroxyacid dehydrogenase NAD-binding" evidence="4">
    <location>
        <begin position="124"/>
        <end position="305"/>
    </location>
</feature>
<keyword evidence="6" id="KW-1185">Reference proteome</keyword>
<dbReference type="InterPro" id="IPR050223">
    <property type="entry name" value="D-isomer_2-hydroxyacid_DH"/>
</dbReference>
<comment type="caution">
    <text evidence="5">The sequence shown here is derived from an EMBL/GenBank/DDBJ whole genome shotgun (WGS) entry which is preliminary data.</text>
</comment>
<protein>
    <submittedName>
        <fullName evidence="5">Uncharacterized protein</fullName>
    </submittedName>
</protein>
<keyword evidence="1 2" id="KW-0560">Oxidoreductase</keyword>
<sequence>MTKPVILYVGQPILFAHDAWARFQSSFEILRYDVKSRDELIAAFAEGGRYSKIEGIMRPNMAPNMLPPLDEELVALLPKSCRIVAYCNHGYDGQDVRALERRGIWYCNAAGGCTESTADIGLFLVIAAFRFTSFCELTMRENGNANWFDIQDVVNTAREPGGKVIGIIGMGDVGAAVARRVQAIGMVVHYYNRRRRPDAEKALGGGVVYHDTVEGVLGAADCVLLACPHTPETHHLLNKTTIRLMKKGSRVVNIGRGKCIDEEALVDALEDGHISSAGLDVFHDEPVVHPKLLSNKKVTLLPHIAGSTVDADKNFEEITMRNIEAFFLGDGKPLTPINNPAV</sequence>
<evidence type="ECO:0000259" key="3">
    <source>
        <dbReference type="Pfam" id="PF00389"/>
    </source>
</evidence>
<reference evidence="5" key="1">
    <citation type="journal article" date="2021" name="Nat. Commun.">
        <title>Genetic determinants of endophytism in the Arabidopsis root mycobiome.</title>
        <authorList>
            <person name="Mesny F."/>
            <person name="Miyauchi S."/>
            <person name="Thiergart T."/>
            <person name="Pickel B."/>
            <person name="Atanasova L."/>
            <person name="Karlsson M."/>
            <person name="Huettel B."/>
            <person name="Barry K.W."/>
            <person name="Haridas S."/>
            <person name="Chen C."/>
            <person name="Bauer D."/>
            <person name="Andreopoulos W."/>
            <person name="Pangilinan J."/>
            <person name="LaButti K."/>
            <person name="Riley R."/>
            <person name="Lipzen A."/>
            <person name="Clum A."/>
            <person name="Drula E."/>
            <person name="Henrissat B."/>
            <person name="Kohler A."/>
            <person name="Grigoriev I.V."/>
            <person name="Martin F.M."/>
            <person name="Hacquard S."/>
        </authorList>
    </citation>
    <scope>NUCLEOTIDE SEQUENCE</scope>
    <source>
        <strain evidence="5">MPI-CAGE-AT-0016</strain>
    </source>
</reference>
<dbReference type="GO" id="GO:0030267">
    <property type="term" value="F:glyoxylate reductase (NADPH) activity"/>
    <property type="evidence" value="ECO:0007669"/>
    <property type="project" value="TreeGrafter"/>
</dbReference>
<feature type="domain" description="D-isomer specific 2-hydroxyacid dehydrogenase catalytic" evidence="3">
    <location>
        <begin position="21"/>
        <end position="334"/>
    </location>
</feature>
<evidence type="ECO:0000313" key="5">
    <source>
        <dbReference type="EMBL" id="KAH7367127.1"/>
    </source>
</evidence>
<evidence type="ECO:0000256" key="1">
    <source>
        <dbReference type="ARBA" id="ARBA00023002"/>
    </source>
</evidence>
<dbReference type="Pfam" id="PF00389">
    <property type="entry name" value="2-Hacid_dh"/>
    <property type="match status" value="1"/>
</dbReference>
<dbReference type="GO" id="GO:0051287">
    <property type="term" value="F:NAD binding"/>
    <property type="evidence" value="ECO:0007669"/>
    <property type="project" value="InterPro"/>
</dbReference>
<dbReference type="OrthoDB" id="9991913at2759"/>
<dbReference type="GO" id="GO:0005829">
    <property type="term" value="C:cytosol"/>
    <property type="evidence" value="ECO:0007669"/>
    <property type="project" value="TreeGrafter"/>
</dbReference>
<evidence type="ECO:0000256" key="2">
    <source>
        <dbReference type="RuleBase" id="RU003719"/>
    </source>
</evidence>
<evidence type="ECO:0000313" key="6">
    <source>
        <dbReference type="Proteomes" id="UP000813385"/>
    </source>
</evidence>
<gene>
    <name evidence="5" type="ORF">B0T11DRAFT_315650</name>
</gene>
<dbReference type="InterPro" id="IPR006139">
    <property type="entry name" value="D-isomer_2_OHA_DH_cat_dom"/>
</dbReference>
<accession>A0A8K0TM92</accession>
<evidence type="ECO:0000259" key="4">
    <source>
        <dbReference type="Pfam" id="PF02826"/>
    </source>
</evidence>
<dbReference type="SUPFAM" id="SSF52283">
    <property type="entry name" value="Formate/glycerate dehydrogenase catalytic domain-like"/>
    <property type="match status" value="1"/>
</dbReference>
<organism evidence="5 6">
    <name type="scientific">Plectosphaerella cucumerina</name>
    <dbReference type="NCBI Taxonomy" id="40658"/>
    <lineage>
        <taxon>Eukaryota</taxon>
        <taxon>Fungi</taxon>
        <taxon>Dikarya</taxon>
        <taxon>Ascomycota</taxon>
        <taxon>Pezizomycotina</taxon>
        <taxon>Sordariomycetes</taxon>
        <taxon>Hypocreomycetidae</taxon>
        <taxon>Glomerellales</taxon>
        <taxon>Plectosphaerellaceae</taxon>
        <taxon>Plectosphaerella</taxon>
    </lineage>
</organism>
<dbReference type="InterPro" id="IPR006140">
    <property type="entry name" value="D-isomer_DH_NAD-bd"/>
</dbReference>
<dbReference type="AlphaFoldDB" id="A0A8K0TM92"/>